<dbReference type="InterPro" id="IPR008984">
    <property type="entry name" value="SMAD_FHA_dom_sf"/>
</dbReference>
<dbReference type="CDD" id="cd00060">
    <property type="entry name" value="FHA"/>
    <property type="match status" value="1"/>
</dbReference>
<dbReference type="Gene3D" id="2.60.200.20">
    <property type="match status" value="1"/>
</dbReference>
<sequence length="271" mass="27882">MGETTLGGLRLRDDDIEDTVIRRPRRSPGGDRTADAIGDTVIRGAAPGGSGTGADPASESDDGVLGDTIIRPGHDGVVRVPAPADDADPEDTVVRLPARPGAGPGPSVGAAPGLPTVPSVPAAPTARVPSIRIGDRTFRLDHPVVIGRRPSLPRVTRGPQPELVTVRSVYGQVSSSHVRMHAEGEAVVVQDLRSTNGTVVRPAGAPAYRMASGASIVALTGTVVEIGDGNAIEVLSPYLRVAPTAEGAPPVLPWPSDQTAHGTPRPTRERS</sequence>
<evidence type="ECO:0000313" key="4">
    <source>
        <dbReference type="EMBL" id="MBT1542278.1"/>
    </source>
</evidence>
<keyword evidence="1" id="KW-0597">Phosphoprotein</keyword>
<gene>
    <name evidence="4" type="ORF">KK103_10945</name>
</gene>
<dbReference type="RefSeq" id="WP_214563182.1">
    <property type="nucleotide sequence ID" value="NZ_JAHEWX010000013.1"/>
</dbReference>
<feature type="domain" description="FHA" evidence="3">
    <location>
        <begin position="144"/>
        <end position="200"/>
    </location>
</feature>
<evidence type="ECO:0000256" key="1">
    <source>
        <dbReference type="ARBA" id="ARBA00022553"/>
    </source>
</evidence>
<evidence type="ECO:0000256" key="2">
    <source>
        <dbReference type="SAM" id="MobiDB-lite"/>
    </source>
</evidence>
<reference evidence="4" key="1">
    <citation type="submission" date="2021-05" db="EMBL/GenBank/DDBJ databases">
        <title>Whole genome sequence of Curtobacterium flaccumfaciens pv. flaccumfaciens strain CFBP 3417.</title>
        <authorList>
            <person name="Osdaghi E."/>
            <person name="Taghouti G."/>
            <person name="Portier P."/>
            <person name="Fazliarab A."/>
            <person name="Taghavi S.M."/>
            <person name="Briand M."/>
            <person name="Le-Saux M."/>
            <person name="Jacques M.-A."/>
        </authorList>
    </citation>
    <scope>NUCLEOTIDE SEQUENCE</scope>
    <source>
        <strain evidence="4">CFBP 3417</strain>
    </source>
</reference>
<dbReference type="InterPro" id="IPR000253">
    <property type="entry name" value="FHA_dom"/>
</dbReference>
<feature type="region of interest" description="Disordered" evidence="2">
    <location>
        <begin position="247"/>
        <end position="271"/>
    </location>
</feature>
<organism evidence="4 5">
    <name type="scientific">Curtobacterium flaccumfaciens pv. flaccumfaciens</name>
    <dbReference type="NCBI Taxonomy" id="138532"/>
    <lineage>
        <taxon>Bacteria</taxon>
        <taxon>Bacillati</taxon>
        <taxon>Actinomycetota</taxon>
        <taxon>Actinomycetes</taxon>
        <taxon>Micrococcales</taxon>
        <taxon>Microbacteriaceae</taxon>
        <taxon>Curtobacterium</taxon>
    </lineage>
</organism>
<accession>A0A9Q2W5H7</accession>
<dbReference type="AlphaFoldDB" id="A0A9Q2W5H7"/>
<dbReference type="Proteomes" id="UP000709437">
    <property type="component" value="Unassembled WGS sequence"/>
</dbReference>
<proteinExistence type="predicted"/>
<dbReference type="SUPFAM" id="SSF49879">
    <property type="entry name" value="SMAD/FHA domain"/>
    <property type="match status" value="1"/>
</dbReference>
<evidence type="ECO:0000313" key="5">
    <source>
        <dbReference type="Proteomes" id="UP000709437"/>
    </source>
</evidence>
<protein>
    <submittedName>
        <fullName evidence="4">FHA domain-containing protein</fullName>
    </submittedName>
</protein>
<comment type="caution">
    <text evidence="4">The sequence shown here is derived from an EMBL/GenBank/DDBJ whole genome shotgun (WGS) entry which is preliminary data.</text>
</comment>
<name>A0A9Q2W5H7_9MICO</name>
<evidence type="ECO:0000259" key="3">
    <source>
        <dbReference type="PROSITE" id="PS50006"/>
    </source>
</evidence>
<dbReference type="PROSITE" id="PS50006">
    <property type="entry name" value="FHA_DOMAIN"/>
    <property type="match status" value="1"/>
</dbReference>
<feature type="region of interest" description="Disordered" evidence="2">
    <location>
        <begin position="1"/>
        <end position="76"/>
    </location>
</feature>
<dbReference type="EMBL" id="JAHEWX010000013">
    <property type="protein sequence ID" value="MBT1542278.1"/>
    <property type="molecule type" value="Genomic_DNA"/>
</dbReference>
<dbReference type="Pfam" id="PF00498">
    <property type="entry name" value="FHA"/>
    <property type="match status" value="1"/>
</dbReference>